<evidence type="ECO:0000313" key="2">
    <source>
        <dbReference type="EMBL" id="KIE43537.1"/>
    </source>
</evidence>
<dbReference type="EMBL" id="JXBL01000001">
    <property type="protein sequence ID" value="KIE43537.1"/>
    <property type="molecule type" value="Genomic_DNA"/>
</dbReference>
<keyword evidence="3" id="KW-1185">Reference proteome</keyword>
<name>A0A0C1QRM9_9BACT</name>
<dbReference type="PANTHER" id="PTHR42895">
    <property type="entry name" value="IRON-SULFUR CLUSTER-BINDING PROTEIN-RELATED"/>
    <property type="match status" value="1"/>
</dbReference>
<evidence type="ECO:0000313" key="3">
    <source>
        <dbReference type="Proteomes" id="UP000031433"/>
    </source>
</evidence>
<dbReference type="InterPro" id="IPR017896">
    <property type="entry name" value="4Fe4S_Fe-S-bd"/>
</dbReference>
<evidence type="ECO:0000259" key="1">
    <source>
        <dbReference type="PROSITE" id="PS51379"/>
    </source>
</evidence>
<dbReference type="Pfam" id="PF12837">
    <property type="entry name" value="Fer4_6"/>
    <property type="match status" value="1"/>
</dbReference>
<reference evidence="2 3" key="1">
    <citation type="submission" date="2015-01" db="EMBL/GenBank/DDBJ databases">
        <title>Genome sequence of the anaerobic bacterium Geobacter soli GSS01, a dissimilatory Fe(III) reducer from soil.</title>
        <authorList>
            <person name="Yang G."/>
            <person name="Zhou S."/>
        </authorList>
    </citation>
    <scope>NUCLEOTIDE SEQUENCE [LARGE SCALE GENOMIC DNA]</scope>
    <source>
        <strain evidence="2 3">GSS01</strain>
    </source>
</reference>
<proteinExistence type="predicted"/>
<dbReference type="InterPro" id="IPR052911">
    <property type="entry name" value="Corrinoid_activation_enz"/>
</dbReference>
<dbReference type="PROSITE" id="PS51379">
    <property type="entry name" value="4FE4S_FER_2"/>
    <property type="match status" value="2"/>
</dbReference>
<dbReference type="PANTHER" id="PTHR42895:SF1">
    <property type="entry name" value="IRON-SULFUR CLUSTER PROTEIN"/>
    <property type="match status" value="1"/>
</dbReference>
<accession>A0A0C1QRM9</accession>
<feature type="domain" description="4Fe-4S ferredoxin-type" evidence="1">
    <location>
        <begin position="34"/>
        <end position="63"/>
    </location>
</feature>
<dbReference type="Gene3D" id="3.30.70.20">
    <property type="match status" value="1"/>
</dbReference>
<dbReference type="SUPFAM" id="SSF54862">
    <property type="entry name" value="4Fe-4S ferredoxins"/>
    <property type="match status" value="1"/>
</dbReference>
<comment type="caution">
    <text evidence="2">The sequence shown here is derived from an EMBL/GenBank/DDBJ whole genome shotgun (WGS) entry which is preliminary data.</text>
</comment>
<dbReference type="RefSeq" id="WP_039647095.1">
    <property type="nucleotide sequence ID" value="NZ_JXBL01000001.1"/>
</dbReference>
<protein>
    <submittedName>
        <fullName evidence="2">4Fe-4S ferredoxin</fullName>
    </submittedName>
</protein>
<organism evidence="2 3">
    <name type="scientific">Geobacter soli</name>
    <dbReference type="NCBI Taxonomy" id="1510391"/>
    <lineage>
        <taxon>Bacteria</taxon>
        <taxon>Pseudomonadati</taxon>
        <taxon>Thermodesulfobacteriota</taxon>
        <taxon>Desulfuromonadia</taxon>
        <taxon>Geobacterales</taxon>
        <taxon>Geobacteraceae</taxon>
        <taxon>Geobacter</taxon>
    </lineage>
</organism>
<dbReference type="Proteomes" id="UP000031433">
    <property type="component" value="Unassembled WGS sequence"/>
</dbReference>
<gene>
    <name evidence="2" type="ORF">SE37_13290</name>
</gene>
<dbReference type="AlphaFoldDB" id="A0A0C1QRM9"/>
<feature type="domain" description="4Fe-4S ferredoxin-type" evidence="1">
    <location>
        <begin position="4"/>
        <end position="33"/>
    </location>
</feature>
<sequence>MIRKIVEIDQEKCNGCGICVPACAEGAIRIENGKAVLAADNLCDGLGACLGECPLDAIRIIERDADEFDEAAVEAHLGQAGHESRHAGHQPVPLAVSGHGGCPGSRAMVIDRPAAESGRDVPRQESRLRQWPVQLHLVPTSAPYFRNADLLIAADCVPFAYADFHREFLDGRAVVVGCPKLDDNRFYTEKLTELIRANDLTSITVVRMEVPCCGGIVMAVRQALAASGKDIPLREVTVGINGELKEV</sequence>